<dbReference type="AlphaFoldDB" id="A0A437SS28"/>
<gene>
    <name evidence="1" type="ORF">BM74_00275</name>
</gene>
<proteinExistence type="predicted"/>
<organism evidence="1 2">
    <name type="scientific">Bacillus thuringiensis</name>
    <dbReference type="NCBI Taxonomy" id="1428"/>
    <lineage>
        <taxon>Bacteria</taxon>
        <taxon>Bacillati</taxon>
        <taxon>Bacillota</taxon>
        <taxon>Bacilli</taxon>
        <taxon>Bacillales</taxon>
        <taxon>Bacillaceae</taxon>
        <taxon>Bacillus</taxon>
        <taxon>Bacillus cereus group</taxon>
    </lineage>
</organism>
<dbReference type="EMBL" id="LDER01000014">
    <property type="protein sequence ID" value="RVU66085.1"/>
    <property type="molecule type" value="Genomic_DNA"/>
</dbReference>
<protein>
    <submittedName>
        <fullName evidence="1">Uncharacterized protein</fullName>
    </submittedName>
</protein>
<reference evidence="1 2" key="1">
    <citation type="submission" date="2018-01" db="EMBL/GenBank/DDBJ databases">
        <title>Complete genome sequence of G25-42.</title>
        <authorList>
            <person name="Zheng Z."/>
            <person name="Sun M."/>
        </authorList>
    </citation>
    <scope>NUCLEOTIDE SEQUENCE [LARGE SCALE GENOMIC DNA]</scope>
    <source>
        <strain evidence="1 2">G25-42</strain>
    </source>
</reference>
<dbReference type="Proteomes" id="UP000286687">
    <property type="component" value="Unassembled WGS sequence"/>
</dbReference>
<comment type="caution">
    <text evidence="1">The sequence shown here is derived from an EMBL/GenBank/DDBJ whole genome shotgun (WGS) entry which is preliminary data.</text>
</comment>
<sequence>MFVIALQNYLKTRLRYIILRKSDFFVRILKKFIAQEIINKYIYLFIIQAVEKVFSTACFCV</sequence>
<evidence type="ECO:0000313" key="2">
    <source>
        <dbReference type="Proteomes" id="UP000286687"/>
    </source>
</evidence>
<evidence type="ECO:0000313" key="1">
    <source>
        <dbReference type="EMBL" id="RVU66085.1"/>
    </source>
</evidence>
<accession>A0A437SS28</accession>
<name>A0A437SS28_BACTU</name>